<dbReference type="Proteomes" id="UP000679335">
    <property type="component" value="Chromosome"/>
</dbReference>
<dbReference type="SUPFAM" id="SSF56634">
    <property type="entry name" value="Heme-dependent catalase-like"/>
    <property type="match status" value="1"/>
</dbReference>
<protein>
    <recommendedName>
        <fullName evidence="3">Phosphodiesterase</fullName>
    </recommendedName>
</protein>
<name>A0ABX8GPL9_9CELL</name>
<evidence type="ECO:0000313" key="1">
    <source>
        <dbReference type="EMBL" id="QWC17626.1"/>
    </source>
</evidence>
<gene>
    <name evidence="1" type="ORF">KKR89_08765</name>
</gene>
<evidence type="ECO:0000313" key="2">
    <source>
        <dbReference type="Proteomes" id="UP000679335"/>
    </source>
</evidence>
<organism evidence="1 2">
    <name type="scientific">Cellulomonas dongxiuzhuiae</name>
    <dbReference type="NCBI Taxonomy" id="2819979"/>
    <lineage>
        <taxon>Bacteria</taxon>
        <taxon>Bacillati</taxon>
        <taxon>Actinomycetota</taxon>
        <taxon>Actinomycetes</taxon>
        <taxon>Micrococcales</taxon>
        <taxon>Cellulomonadaceae</taxon>
        <taxon>Cellulomonas</taxon>
    </lineage>
</organism>
<evidence type="ECO:0008006" key="3">
    <source>
        <dbReference type="Google" id="ProtNLM"/>
    </source>
</evidence>
<dbReference type="RefSeq" id="WP_208195012.1">
    <property type="nucleotide sequence ID" value="NZ_CP076023.1"/>
</dbReference>
<accession>A0ABX8GPL9</accession>
<dbReference type="EMBL" id="CP076023">
    <property type="protein sequence ID" value="QWC17626.1"/>
    <property type="molecule type" value="Genomic_DNA"/>
</dbReference>
<reference evidence="1 2" key="1">
    <citation type="submission" date="2021-05" db="EMBL/GenBank/DDBJ databases">
        <title>Novel species in genus Cellulomonas.</title>
        <authorList>
            <person name="Zhang G."/>
        </authorList>
    </citation>
    <scope>NUCLEOTIDE SEQUENCE [LARGE SCALE GENOMIC DNA]</scope>
    <source>
        <strain evidence="2">zg-ZUI157</strain>
    </source>
</reference>
<dbReference type="InterPro" id="IPR020835">
    <property type="entry name" value="Catalase_sf"/>
</dbReference>
<keyword evidence="2" id="KW-1185">Reference proteome</keyword>
<proteinExistence type="predicted"/>
<sequence length="230" mass="24040">MTGRSPGPLPVRVLGGLLALVPAPVAALRRGRALHPQGATLHGTLELAGGPGSPLPAPGYRGPALVRVSRAAGLPPGLPDVHGVAVRWHVDGAPRDLLLSGTGAGRAGRFVLVPRRRPWTGAFSTIMPFRTSGGPLLLGAVPGPGAFGDVHDGDLRVDLVLLAARPGGPWQRCGRLVATERDHTADPRFDPVLHAPYGTYGWAAALRLPAYAASRQPLLPVVETPWTKHR</sequence>